<evidence type="ECO:0000256" key="1">
    <source>
        <dbReference type="SAM" id="SignalP"/>
    </source>
</evidence>
<dbReference type="RefSeq" id="WP_340343911.1">
    <property type="nucleotide sequence ID" value="NZ_JBBKZT010000008.1"/>
</dbReference>
<dbReference type="PANTHER" id="PTHR28208:SF1">
    <property type="entry name" value="FILAMENT ORGANIZATION PROTEIN APP1-LIKE, PUTATIVE (AFU_ORTHOLOGUE AFUA_1G06650)-RELATED"/>
    <property type="match status" value="1"/>
</dbReference>
<evidence type="ECO:0000259" key="2">
    <source>
        <dbReference type="Pfam" id="PF09949"/>
    </source>
</evidence>
<proteinExistence type="predicted"/>
<name>A0ABU8WMM7_9BURK</name>
<sequence length="352" mass="39853">MRHLLAWLALALVASALHAAPLRPKDEVLFMPGTARVLPDGQYELDVHAWLYHKSRIRGINSALARFLDIDLPTLTPSARGRFEERTGLFHTHSNDERFIGIVLDGTKHPLPLPRTEDNGRSNARVVVPASQVRSKDRFVRFHAWTSVGDARRFRGQALLVPPEGLSVVSDIDDTIKQTHVRNRHEMLLNTFARQFAPVPGMADRFRMMSAADSSTRFHYVSGSPIQLYPPLADFLRDGAFPPGSVHLRESTTWRSLLTTDATRSHKLSAIERLMEDFPRRRFLLIGDSGESDPETYAELARRHPERVVAVVIRDVTEESRDAPRYVSAFQDVDPARWHVLADGADWPELPR</sequence>
<comment type="caution">
    <text evidence="3">The sequence shown here is derived from an EMBL/GenBank/DDBJ whole genome shotgun (WGS) entry which is preliminary data.</text>
</comment>
<evidence type="ECO:0000313" key="4">
    <source>
        <dbReference type="Proteomes" id="UP001385892"/>
    </source>
</evidence>
<evidence type="ECO:0000313" key="3">
    <source>
        <dbReference type="EMBL" id="MEJ8848793.1"/>
    </source>
</evidence>
<feature type="chain" id="PRO_5045766419" evidence="1">
    <location>
        <begin position="20"/>
        <end position="352"/>
    </location>
</feature>
<dbReference type="InterPro" id="IPR019236">
    <property type="entry name" value="APP1_cat"/>
</dbReference>
<keyword evidence="1" id="KW-0732">Signal</keyword>
<protein>
    <submittedName>
        <fullName evidence="3">App1 family protein</fullName>
    </submittedName>
</protein>
<dbReference type="Pfam" id="PF09949">
    <property type="entry name" value="APP1_cat"/>
    <property type="match status" value="1"/>
</dbReference>
<accession>A0ABU8WMM7</accession>
<dbReference type="Proteomes" id="UP001385892">
    <property type="component" value="Unassembled WGS sequence"/>
</dbReference>
<feature type="signal peptide" evidence="1">
    <location>
        <begin position="1"/>
        <end position="19"/>
    </location>
</feature>
<dbReference type="InterPro" id="IPR052935">
    <property type="entry name" value="Mg2+_PAP"/>
</dbReference>
<keyword evidence="4" id="KW-1185">Reference proteome</keyword>
<feature type="domain" description="Phosphatidate phosphatase APP1 catalytic" evidence="2">
    <location>
        <begin position="167"/>
        <end position="315"/>
    </location>
</feature>
<dbReference type="PANTHER" id="PTHR28208">
    <property type="entry name" value="PHOSPHATIDATE PHOSPHATASE APP1"/>
    <property type="match status" value="1"/>
</dbReference>
<dbReference type="EMBL" id="JBBKZT010000008">
    <property type="protein sequence ID" value="MEJ8848793.1"/>
    <property type="molecule type" value="Genomic_DNA"/>
</dbReference>
<organism evidence="3 4">
    <name type="scientific">Variovorax rhizosphaerae</name>
    <dbReference type="NCBI Taxonomy" id="1836200"/>
    <lineage>
        <taxon>Bacteria</taxon>
        <taxon>Pseudomonadati</taxon>
        <taxon>Pseudomonadota</taxon>
        <taxon>Betaproteobacteria</taxon>
        <taxon>Burkholderiales</taxon>
        <taxon>Comamonadaceae</taxon>
        <taxon>Variovorax</taxon>
    </lineage>
</organism>
<reference evidence="3 4" key="1">
    <citation type="submission" date="2024-03" db="EMBL/GenBank/DDBJ databases">
        <title>Novel species of the genus Variovorax.</title>
        <authorList>
            <person name="Liu Q."/>
            <person name="Xin Y.-H."/>
        </authorList>
    </citation>
    <scope>NUCLEOTIDE SEQUENCE [LARGE SCALE GENOMIC DNA]</scope>
    <source>
        <strain evidence="3 4">KACC 18900</strain>
    </source>
</reference>
<gene>
    <name evidence="3" type="ORF">WKW82_19195</name>
</gene>